<feature type="domain" description="HTH luxR-type" evidence="3">
    <location>
        <begin position="857"/>
        <end position="922"/>
    </location>
</feature>
<dbReference type="GO" id="GO:0005737">
    <property type="term" value="C:cytoplasm"/>
    <property type="evidence" value="ECO:0007669"/>
    <property type="project" value="TreeGrafter"/>
</dbReference>
<gene>
    <name evidence="4" type="ORF">MARA_01980</name>
</gene>
<accession>A0A7I7RQB2</accession>
<dbReference type="InterPro" id="IPR036388">
    <property type="entry name" value="WH-like_DNA-bd_sf"/>
</dbReference>
<dbReference type="Pfam" id="PF00196">
    <property type="entry name" value="GerE"/>
    <property type="match status" value="1"/>
</dbReference>
<keyword evidence="2" id="KW-0067">ATP-binding</keyword>
<evidence type="ECO:0000259" key="3">
    <source>
        <dbReference type="PROSITE" id="PS50043"/>
    </source>
</evidence>
<dbReference type="CDD" id="cd06170">
    <property type="entry name" value="LuxR_C_like"/>
    <property type="match status" value="1"/>
</dbReference>
<dbReference type="GO" id="GO:0005524">
    <property type="term" value="F:ATP binding"/>
    <property type="evidence" value="ECO:0007669"/>
    <property type="project" value="UniProtKB-KW"/>
</dbReference>
<dbReference type="Pfam" id="PF13191">
    <property type="entry name" value="AAA_16"/>
    <property type="match status" value="1"/>
</dbReference>
<dbReference type="InterPro" id="IPR027417">
    <property type="entry name" value="P-loop_NTPase"/>
</dbReference>
<dbReference type="PANTHER" id="PTHR16305">
    <property type="entry name" value="TESTICULAR SOLUBLE ADENYLYL CYCLASE"/>
    <property type="match status" value="1"/>
</dbReference>
<keyword evidence="1" id="KW-0547">Nucleotide-binding</keyword>
<dbReference type="SUPFAM" id="SSF46894">
    <property type="entry name" value="C-terminal effector domain of the bipartite response regulators"/>
    <property type="match status" value="1"/>
</dbReference>
<protein>
    <submittedName>
        <fullName evidence="4">Helix-turn-helix transcriptional regulator</fullName>
    </submittedName>
</protein>
<reference evidence="4 5" key="1">
    <citation type="journal article" date="2019" name="Emerg. Microbes Infect.">
        <title>Comprehensive subspecies identification of 175 nontuberculous mycobacteria species based on 7547 genomic profiles.</title>
        <authorList>
            <person name="Matsumoto Y."/>
            <person name="Kinjo T."/>
            <person name="Motooka D."/>
            <person name="Nabeya D."/>
            <person name="Jung N."/>
            <person name="Uechi K."/>
            <person name="Horii T."/>
            <person name="Iida T."/>
            <person name="Fujita J."/>
            <person name="Nakamura S."/>
        </authorList>
    </citation>
    <scope>NUCLEOTIDE SEQUENCE [LARGE SCALE GENOMIC DNA]</scope>
    <source>
        <strain evidence="4 5">JCM 18538</strain>
        <plasmid evidence="4">pJCM18538</plasmid>
    </source>
</reference>
<geneLocation type="plasmid" evidence="4">
    <name>pJCM18538</name>
</geneLocation>
<dbReference type="InterPro" id="IPR000792">
    <property type="entry name" value="Tscrpt_reg_LuxR_C"/>
</dbReference>
<proteinExistence type="predicted"/>
<dbReference type="AlphaFoldDB" id="A0A7I7RQB2"/>
<evidence type="ECO:0000256" key="2">
    <source>
        <dbReference type="ARBA" id="ARBA00022840"/>
    </source>
</evidence>
<dbReference type="PROSITE" id="PS50043">
    <property type="entry name" value="HTH_LUXR_2"/>
    <property type="match status" value="1"/>
</dbReference>
<dbReference type="Gene3D" id="1.10.10.10">
    <property type="entry name" value="Winged helix-like DNA-binding domain superfamily/Winged helix DNA-binding domain"/>
    <property type="match status" value="1"/>
</dbReference>
<dbReference type="PRINTS" id="PR00038">
    <property type="entry name" value="HTHLUXR"/>
</dbReference>
<dbReference type="Gene3D" id="3.40.50.300">
    <property type="entry name" value="P-loop containing nucleotide triphosphate hydrolases"/>
    <property type="match status" value="1"/>
</dbReference>
<sequence>MDGGRAAPIRGRSAELAVLDEAISAVASGHGSVLVLEGPPGIGKSRLLAEACQRAGNRGVRALHAQGFEYQQSAPFYALFAATLHADPPVGDAESLRRSGDVTDLRYWVVHDLRAAIHAAAASQPLMIVLDDIHWADNATLLALRSLAVGDQAPVLWVLATRTGAGGAAARQAMAELRRAGATLVRLAPLAPEGVVEIVQDAVRARADRSLLDLAAMAHGSPFLLIELLRGLDEEGRLDVRGGRAGAEGDQLPRRLALGMEQRLDELAPDTAAVVRVAATLPDHFSVALLAAVLDRPPAALMPDVQAAIRADLLAEHGDALTFRHELLRSATRASMPRSLCRAMERQSAGAMLEMGAPPEEVATQLARSAEAGDQTAVGALRDAARSAGRSDPSVAADLSRRAVELLPPGDPQVDSLVAETVLMLNRAHRYREAQELADTTLSSPASQEGEAEIRLRIAAGNEAPEQRIAENRRALELSIIDDVTRVRHTAWLAYFETVNGIHTDASSAGRAMDAATANGDLEARIVSATALGMVDLQQGYALRAIRRMDEVAALARLGEPTLGHIVADIHRVRLVVTVGCLEEAGAEVADCVERARRDRYAMALPPWAVLEGTTHAAAGRLAEARAAVDALPMREWGTVTENNLMRMVVLSEVGVRTDDRNMLQQLLTDAHALSTSTSPLLAGGAAYLIALVAWHRGDVYEAARRLGGPQASAVTPLWLNVFDQLLLTARVAVAADDAALRVRAADGIEVLERERPGAPLFAAVASYGRSILERDADALLDAANSLHPSRPLLHAGAAEDAGRELVRAGRRREGVEQFNVAFDTFATCQAVADARRVGRLLRGQGVERRIVVQPRSKSGWDSLTDAELRVVNAIADGGTNREVAAQLQLSPNTVKAHVRNAFAKLGIRSRRELARSIDDGEPGPKAEVPPG</sequence>
<dbReference type="PROSITE" id="PS00622">
    <property type="entry name" value="HTH_LUXR_1"/>
    <property type="match status" value="1"/>
</dbReference>
<dbReference type="InterPro" id="IPR041664">
    <property type="entry name" value="AAA_16"/>
</dbReference>
<evidence type="ECO:0000256" key="1">
    <source>
        <dbReference type="ARBA" id="ARBA00022741"/>
    </source>
</evidence>
<organism evidence="4 5">
    <name type="scientific">Mycolicibacterium arabiense</name>
    <dbReference type="NCBI Taxonomy" id="1286181"/>
    <lineage>
        <taxon>Bacteria</taxon>
        <taxon>Bacillati</taxon>
        <taxon>Actinomycetota</taxon>
        <taxon>Actinomycetes</taxon>
        <taxon>Mycobacteriales</taxon>
        <taxon>Mycobacteriaceae</taxon>
        <taxon>Mycolicibacterium</taxon>
    </lineage>
</organism>
<dbReference type="GO" id="GO:0003677">
    <property type="term" value="F:DNA binding"/>
    <property type="evidence" value="ECO:0007669"/>
    <property type="project" value="InterPro"/>
</dbReference>
<dbReference type="PANTHER" id="PTHR16305:SF35">
    <property type="entry name" value="TRANSCRIPTIONAL ACTIVATOR DOMAIN"/>
    <property type="match status" value="1"/>
</dbReference>
<keyword evidence="5" id="KW-1185">Reference proteome</keyword>
<dbReference type="GO" id="GO:0006355">
    <property type="term" value="P:regulation of DNA-templated transcription"/>
    <property type="evidence" value="ECO:0007669"/>
    <property type="project" value="InterPro"/>
</dbReference>
<dbReference type="InterPro" id="IPR016032">
    <property type="entry name" value="Sig_transdc_resp-reg_C-effctor"/>
</dbReference>
<evidence type="ECO:0000313" key="5">
    <source>
        <dbReference type="Proteomes" id="UP000467428"/>
    </source>
</evidence>
<evidence type="ECO:0000313" key="4">
    <source>
        <dbReference type="EMBL" id="BBY46768.1"/>
    </source>
</evidence>
<dbReference type="SMART" id="SM00421">
    <property type="entry name" value="HTH_LUXR"/>
    <property type="match status" value="1"/>
</dbReference>
<name>A0A7I7RQB2_9MYCO</name>
<dbReference type="Proteomes" id="UP000467428">
    <property type="component" value="Plasmid pJCM18538"/>
</dbReference>
<dbReference type="KEGG" id="marz:MARA_01980"/>
<dbReference type="EMBL" id="AP022592">
    <property type="protein sequence ID" value="BBY46768.1"/>
    <property type="molecule type" value="Genomic_DNA"/>
</dbReference>
<keyword evidence="4" id="KW-0614">Plasmid</keyword>
<dbReference type="GO" id="GO:0004016">
    <property type="term" value="F:adenylate cyclase activity"/>
    <property type="evidence" value="ECO:0007669"/>
    <property type="project" value="TreeGrafter"/>
</dbReference>
<dbReference type="SUPFAM" id="SSF52540">
    <property type="entry name" value="P-loop containing nucleoside triphosphate hydrolases"/>
    <property type="match status" value="1"/>
</dbReference>